<dbReference type="RefSeq" id="WP_116774828.1">
    <property type="nucleotide sequence ID" value="NZ_QDKG01000001.1"/>
</dbReference>
<sequence>MNSIPLDLGLAAMLQEAAKVGAKTALIEAGLERENVSYNYACKRYGKARVERWLQSGQLNYRQDVFGSTKRELSKVDLEALNAGDKMVGHIKIT</sequence>
<protein>
    <submittedName>
        <fullName evidence="1">Uncharacterized protein</fullName>
    </submittedName>
</protein>
<dbReference type="EMBL" id="QDKG01000001">
    <property type="protein sequence ID" value="PVH26973.1"/>
    <property type="molecule type" value="Genomic_DNA"/>
</dbReference>
<keyword evidence="2" id="KW-1185">Reference proteome</keyword>
<gene>
    <name evidence="1" type="ORF">DC487_05100</name>
</gene>
<accession>A0A2T8HNI7</accession>
<reference evidence="1 2" key="1">
    <citation type="submission" date="2018-04" db="EMBL/GenBank/DDBJ databases">
        <title>Sphingobacterium cortibacter sp. nov.</title>
        <authorList>
            <person name="Li Y."/>
        </authorList>
    </citation>
    <scope>NUCLEOTIDE SEQUENCE [LARGE SCALE GENOMIC DNA]</scope>
    <source>
        <strain evidence="1 2">2c-3</strain>
    </source>
</reference>
<proteinExistence type="predicted"/>
<evidence type="ECO:0000313" key="1">
    <source>
        <dbReference type="EMBL" id="PVH26973.1"/>
    </source>
</evidence>
<dbReference type="AlphaFoldDB" id="A0A2T8HNI7"/>
<comment type="caution">
    <text evidence="1">The sequence shown here is derived from an EMBL/GenBank/DDBJ whole genome shotgun (WGS) entry which is preliminary data.</text>
</comment>
<organism evidence="1 2">
    <name type="scientific">Sphingobacterium corticibacter</name>
    <dbReference type="NCBI Taxonomy" id="2171749"/>
    <lineage>
        <taxon>Bacteria</taxon>
        <taxon>Pseudomonadati</taxon>
        <taxon>Bacteroidota</taxon>
        <taxon>Sphingobacteriia</taxon>
        <taxon>Sphingobacteriales</taxon>
        <taxon>Sphingobacteriaceae</taxon>
        <taxon>Sphingobacterium</taxon>
    </lineage>
</organism>
<dbReference type="OrthoDB" id="1082219at2"/>
<dbReference type="Proteomes" id="UP000245627">
    <property type="component" value="Unassembled WGS sequence"/>
</dbReference>
<evidence type="ECO:0000313" key="2">
    <source>
        <dbReference type="Proteomes" id="UP000245627"/>
    </source>
</evidence>
<name>A0A2T8HNI7_9SPHI</name>